<dbReference type="EMBL" id="LR031875">
    <property type="protein sequence ID" value="VDD30559.1"/>
    <property type="molecule type" value="Genomic_DNA"/>
</dbReference>
<reference evidence="1" key="1">
    <citation type="submission" date="2018-11" db="EMBL/GenBank/DDBJ databases">
        <authorList>
            <consortium name="Genoscope - CEA"/>
            <person name="William W."/>
        </authorList>
    </citation>
    <scope>NUCLEOTIDE SEQUENCE</scope>
</reference>
<proteinExistence type="predicted"/>
<name>A0A3P6EH09_BRAOL</name>
<gene>
    <name evidence="1" type="ORF">BOLC9T55882H</name>
</gene>
<accession>A0A3P6EH09</accession>
<evidence type="ECO:0000313" key="1">
    <source>
        <dbReference type="EMBL" id="VDD30559.1"/>
    </source>
</evidence>
<protein>
    <submittedName>
        <fullName evidence="1">Uncharacterized protein</fullName>
    </submittedName>
</protein>
<sequence>MAESRAKTFSIGFRTTSLERDLSDAVVKEIMILTAFMNHLKTSRIHHQVVIELIRQRSMHLFHTQTNNHR</sequence>
<organism evidence="1">
    <name type="scientific">Brassica oleracea</name>
    <name type="common">Wild cabbage</name>
    <dbReference type="NCBI Taxonomy" id="3712"/>
    <lineage>
        <taxon>Eukaryota</taxon>
        <taxon>Viridiplantae</taxon>
        <taxon>Streptophyta</taxon>
        <taxon>Embryophyta</taxon>
        <taxon>Tracheophyta</taxon>
        <taxon>Spermatophyta</taxon>
        <taxon>Magnoliopsida</taxon>
        <taxon>eudicotyledons</taxon>
        <taxon>Gunneridae</taxon>
        <taxon>Pentapetalae</taxon>
        <taxon>rosids</taxon>
        <taxon>malvids</taxon>
        <taxon>Brassicales</taxon>
        <taxon>Brassicaceae</taxon>
        <taxon>Brassiceae</taxon>
        <taxon>Brassica</taxon>
    </lineage>
</organism>
<dbReference type="AlphaFoldDB" id="A0A3P6EH09"/>